<dbReference type="OrthoDB" id="10380400at2759"/>
<sequence length="265" mass="29151">MDVLASSIIYPKATKFRADSKPAKVAKKAKKPKTPKVKKETSRKRGTSKKKVPEEEPKVGSPLPPPRLRELGMNLKLTNQFENPNAGTVVYELAKNAMGPPSPPHDEDIPIEDLLPPDEVRIRAPHDAAVSVLDTPLINASVSKGVFTFRVKKGKAGGAGHNEFIERLVRTKTEGEFHAALSDSVQGAARVCKADRDAAKAAPRLAKQKRKIERARMALERLAELNMDQTELRIKKEEEGYQGGDEAEMRFCEDAGVGKELEVVE</sequence>
<keyword evidence="3" id="KW-1185">Reference proteome</keyword>
<name>C9SKY5_VERA1</name>
<feature type="region of interest" description="Disordered" evidence="1">
    <location>
        <begin position="15"/>
        <end position="69"/>
    </location>
</feature>
<evidence type="ECO:0000313" key="2">
    <source>
        <dbReference type="EMBL" id="EEY19353.1"/>
    </source>
</evidence>
<reference evidence="3" key="1">
    <citation type="journal article" date="2011" name="PLoS Pathog.">
        <title>Comparative genomics yields insights into niche adaptation of plant vascular wilt pathogens.</title>
        <authorList>
            <person name="Klosterman S.J."/>
            <person name="Subbarao K.V."/>
            <person name="Kang S."/>
            <person name="Veronese P."/>
            <person name="Gold S.E."/>
            <person name="Thomma B.P.H.J."/>
            <person name="Chen Z."/>
            <person name="Henrissat B."/>
            <person name="Lee Y.-H."/>
            <person name="Park J."/>
            <person name="Garcia-Pedrajas M.D."/>
            <person name="Barbara D.J."/>
            <person name="Anchieta A."/>
            <person name="de Jonge R."/>
            <person name="Santhanam P."/>
            <person name="Maruthachalam K."/>
            <person name="Atallah Z."/>
            <person name="Amyotte S.G."/>
            <person name="Paz Z."/>
            <person name="Inderbitzin P."/>
            <person name="Hayes R.J."/>
            <person name="Heiman D.I."/>
            <person name="Young S."/>
            <person name="Zeng Q."/>
            <person name="Engels R."/>
            <person name="Galagan J."/>
            <person name="Cuomo C.A."/>
            <person name="Dobinson K.F."/>
            <person name="Ma L.-J."/>
        </authorList>
    </citation>
    <scope>NUCLEOTIDE SEQUENCE [LARGE SCALE GENOMIC DNA]</scope>
    <source>
        <strain evidence="3">VaMs.102 / ATCC MYA-4576 / FGSC 10136</strain>
    </source>
</reference>
<proteinExistence type="predicted"/>
<organism evidence="3">
    <name type="scientific">Verticillium alfalfae (strain VaMs.102 / ATCC MYA-4576 / FGSC 10136)</name>
    <name type="common">Verticillium wilt of alfalfa</name>
    <name type="synonym">Verticillium albo-atrum</name>
    <dbReference type="NCBI Taxonomy" id="526221"/>
    <lineage>
        <taxon>Eukaryota</taxon>
        <taxon>Fungi</taxon>
        <taxon>Dikarya</taxon>
        <taxon>Ascomycota</taxon>
        <taxon>Pezizomycotina</taxon>
        <taxon>Sordariomycetes</taxon>
        <taxon>Hypocreomycetidae</taxon>
        <taxon>Glomerellales</taxon>
        <taxon>Plectosphaerellaceae</taxon>
        <taxon>Verticillium</taxon>
    </lineage>
</organism>
<dbReference type="RefSeq" id="XP_003004349.1">
    <property type="nucleotide sequence ID" value="XM_003004303.1"/>
</dbReference>
<dbReference type="OMA" id="AGHNEFI"/>
<dbReference type="eggNOG" id="ENOG502RHWT">
    <property type="taxonomic scope" value="Eukaryota"/>
</dbReference>
<accession>C9SKY5</accession>
<dbReference type="HOGENOM" id="CLU_1054484_0_0_1"/>
<evidence type="ECO:0000256" key="1">
    <source>
        <dbReference type="SAM" id="MobiDB-lite"/>
    </source>
</evidence>
<feature type="compositionally biased region" description="Basic residues" evidence="1">
    <location>
        <begin position="24"/>
        <end position="50"/>
    </location>
</feature>
<evidence type="ECO:0000313" key="3">
    <source>
        <dbReference type="Proteomes" id="UP000008698"/>
    </source>
</evidence>
<dbReference type="KEGG" id="val:VDBG_05462"/>
<dbReference type="Proteomes" id="UP000008698">
    <property type="component" value="Unassembled WGS sequence"/>
</dbReference>
<gene>
    <name evidence="2" type="ORF">VDBG_05462</name>
</gene>
<dbReference type="GeneID" id="9531335"/>
<dbReference type="AlphaFoldDB" id="C9SKY5"/>
<dbReference type="EMBL" id="DS985219">
    <property type="protein sequence ID" value="EEY19353.1"/>
    <property type="molecule type" value="Genomic_DNA"/>
</dbReference>
<protein>
    <submittedName>
        <fullName evidence="2">Predicted protein</fullName>
    </submittedName>
</protein>